<dbReference type="RefSeq" id="WP_231554053.1">
    <property type="nucleotide sequence ID" value="NZ_JRNN01000095.1"/>
</dbReference>
<evidence type="ECO:0000313" key="1">
    <source>
        <dbReference type="EMBL" id="KGF33129.1"/>
    </source>
</evidence>
<name>A0A096BIZ6_9BACT</name>
<organism evidence="1 2">
    <name type="scientific">Hoylesella buccalis DNF00853</name>
    <dbReference type="NCBI Taxonomy" id="1401074"/>
    <lineage>
        <taxon>Bacteria</taxon>
        <taxon>Pseudomonadati</taxon>
        <taxon>Bacteroidota</taxon>
        <taxon>Bacteroidia</taxon>
        <taxon>Bacteroidales</taxon>
        <taxon>Prevotellaceae</taxon>
        <taxon>Hoylesella</taxon>
    </lineage>
</organism>
<protein>
    <submittedName>
        <fullName evidence="1">Uncharacterized protein</fullName>
    </submittedName>
</protein>
<dbReference type="Proteomes" id="UP000029556">
    <property type="component" value="Unassembled WGS sequence"/>
</dbReference>
<dbReference type="EMBL" id="JRNN01000095">
    <property type="protein sequence ID" value="KGF33129.1"/>
    <property type="molecule type" value="Genomic_DNA"/>
</dbReference>
<sequence>MITNIYLSHTIILRRIFVLVTVLLLSGMKLQAQQCLVCDAITRVPIRDVEVHANGKFVGKTTYRGLVSLPYNTKSATFYKRNYLKETLSAEEIRKDTVFLFPAEYSLGEVIIWGKHMQNIDSLKANRPYMPPDHDASHGFFEFDLAKMLDFRKKRDMKHLRQLKEAFRKIDAAEDPIEKAYRETLREQERQEQREKRH</sequence>
<dbReference type="AlphaFoldDB" id="A0A096BIZ6"/>
<gene>
    <name evidence="1" type="ORF">HMPREF2137_11970</name>
</gene>
<reference evidence="1 2" key="1">
    <citation type="submission" date="2014-07" db="EMBL/GenBank/DDBJ databases">
        <authorList>
            <person name="McCorrison J."/>
            <person name="Sanka R."/>
            <person name="Torralba M."/>
            <person name="Gillis M."/>
            <person name="Haft D.H."/>
            <person name="Methe B."/>
            <person name="Sutton G."/>
            <person name="Nelson K.E."/>
        </authorList>
    </citation>
    <scope>NUCLEOTIDE SEQUENCE [LARGE SCALE GENOMIC DNA]</scope>
    <source>
        <strain evidence="1 2">DNF00853</strain>
    </source>
</reference>
<evidence type="ECO:0000313" key="2">
    <source>
        <dbReference type="Proteomes" id="UP000029556"/>
    </source>
</evidence>
<comment type="caution">
    <text evidence="1">The sequence shown here is derived from an EMBL/GenBank/DDBJ whole genome shotgun (WGS) entry which is preliminary data.</text>
</comment>
<proteinExistence type="predicted"/>
<accession>A0A096BIZ6</accession>